<keyword evidence="4" id="KW-0285">Flavoprotein</keyword>
<dbReference type="InterPro" id="IPR010971">
    <property type="entry name" value="UbiH/COQ6"/>
</dbReference>
<keyword evidence="5" id="KW-0274">FAD</keyword>
<keyword evidence="10" id="KW-1185">Reference proteome</keyword>
<keyword evidence="7" id="KW-0503">Monooxygenase</keyword>
<dbReference type="InterPro" id="IPR051205">
    <property type="entry name" value="UbiH/COQ6_monooxygenase"/>
</dbReference>
<reference evidence="10" key="1">
    <citation type="submission" date="2023-07" db="EMBL/GenBank/DDBJ databases">
        <title>Thauera sp. CAU 1555 isolated from sand of Yaerae Beach.</title>
        <authorList>
            <person name="Kim W."/>
        </authorList>
    </citation>
    <scope>NUCLEOTIDE SEQUENCE [LARGE SCALE GENOMIC DNA]</scope>
    <source>
        <strain evidence="10">CAU 1555</strain>
    </source>
</reference>
<comment type="cofactor">
    <cofactor evidence="1">
        <name>FAD</name>
        <dbReference type="ChEBI" id="CHEBI:57692"/>
    </cofactor>
</comment>
<evidence type="ECO:0000256" key="2">
    <source>
        <dbReference type="ARBA" id="ARBA00004749"/>
    </source>
</evidence>
<dbReference type="PANTHER" id="PTHR43876">
    <property type="entry name" value="UBIQUINONE BIOSYNTHESIS MONOOXYGENASE COQ6, MITOCHONDRIAL"/>
    <property type="match status" value="1"/>
</dbReference>
<proteinExistence type="inferred from homology"/>
<dbReference type="Pfam" id="PF01494">
    <property type="entry name" value="FAD_binding_3"/>
    <property type="match status" value="1"/>
</dbReference>
<evidence type="ECO:0000256" key="1">
    <source>
        <dbReference type="ARBA" id="ARBA00001974"/>
    </source>
</evidence>
<protein>
    <submittedName>
        <fullName evidence="9">UbiH/UbiF family hydroxylase</fullName>
    </submittedName>
</protein>
<dbReference type="NCBIfam" id="NF005788">
    <property type="entry name" value="PRK07608.1-3"/>
    <property type="match status" value="1"/>
</dbReference>
<comment type="similarity">
    <text evidence="3">Belongs to the UbiH/COQ6 family.</text>
</comment>
<sequence>MNGKAFDLVIVGGGLAGASLAVALRASRLSIAVVESRPPLRATGWDARVYAISPANAAFLRELGVWQHLDASRVCPVHDMAVFGDAGGRLDFSAYDSGLGELAWILEAGLMQAELWETLKRQHNVTLLCPATPQSLVLDEGGATLTLDGGRSIRARLVVGADGANSWVRQQAGIEARFTPYEEMGVVANFRCSRPHRNTAFQWFREDGILAWLPLPDNHMSMVWSAPDAVAQDLLALDAGALCERVAAAGGGLLGDFEVVTTAQGFSLRLMRVGRTVAPRVALIGDAAHAIHPLSGHGINLGFQDARALAGVLGALPEWRDPGELGVLRRYARERAEEPLLMQYTTHALNRLFNNRNPVLAAVRNVGLNLTNALPVVRNALIRYAVNGRF</sequence>
<evidence type="ECO:0000256" key="5">
    <source>
        <dbReference type="ARBA" id="ARBA00022827"/>
    </source>
</evidence>
<evidence type="ECO:0000313" key="10">
    <source>
        <dbReference type="Proteomes" id="UP000603602"/>
    </source>
</evidence>
<dbReference type="PANTHER" id="PTHR43876:SF7">
    <property type="entry name" value="UBIQUINONE BIOSYNTHESIS MONOOXYGENASE COQ6, MITOCHONDRIAL"/>
    <property type="match status" value="1"/>
</dbReference>
<evidence type="ECO:0000313" key="9">
    <source>
        <dbReference type="EMBL" id="MBD8504414.1"/>
    </source>
</evidence>
<dbReference type="Proteomes" id="UP000603602">
    <property type="component" value="Unassembled WGS sequence"/>
</dbReference>
<keyword evidence="6" id="KW-0560">Oxidoreductase</keyword>
<comment type="pathway">
    <text evidence="2">Cofactor biosynthesis; ubiquinone biosynthesis.</text>
</comment>
<dbReference type="InterPro" id="IPR002938">
    <property type="entry name" value="FAD-bd"/>
</dbReference>
<dbReference type="InterPro" id="IPR036188">
    <property type="entry name" value="FAD/NAD-bd_sf"/>
</dbReference>
<feature type="domain" description="FAD-binding" evidence="8">
    <location>
        <begin position="7"/>
        <end position="336"/>
    </location>
</feature>
<accession>A0ABR9BDI9</accession>
<evidence type="ECO:0000256" key="3">
    <source>
        <dbReference type="ARBA" id="ARBA00005349"/>
    </source>
</evidence>
<dbReference type="PRINTS" id="PR00420">
    <property type="entry name" value="RNGMNOXGNASE"/>
</dbReference>
<evidence type="ECO:0000259" key="8">
    <source>
        <dbReference type="Pfam" id="PF01494"/>
    </source>
</evidence>
<comment type="caution">
    <text evidence="9">The sequence shown here is derived from an EMBL/GenBank/DDBJ whole genome shotgun (WGS) entry which is preliminary data.</text>
</comment>
<dbReference type="NCBIfam" id="TIGR01988">
    <property type="entry name" value="Ubi-OHases"/>
    <property type="match status" value="1"/>
</dbReference>
<evidence type="ECO:0000256" key="6">
    <source>
        <dbReference type="ARBA" id="ARBA00023002"/>
    </source>
</evidence>
<dbReference type="Gene3D" id="3.50.50.60">
    <property type="entry name" value="FAD/NAD(P)-binding domain"/>
    <property type="match status" value="2"/>
</dbReference>
<dbReference type="RefSeq" id="WP_187719155.1">
    <property type="nucleotide sequence ID" value="NZ_JACTAH010000002.1"/>
</dbReference>
<name>A0ABR9BDI9_9RHOO</name>
<evidence type="ECO:0000256" key="7">
    <source>
        <dbReference type="ARBA" id="ARBA00023033"/>
    </source>
</evidence>
<organism evidence="9 10">
    <name type="scientific">Thauera sedimentorum</name>
    <dbReference type="NCBI Taxonomy" id="2767595"/>
    <lineage>
        <taxon>Bacteria</taxon>
        <taxon>Pseudomonadati</taxon>
        <taxon>Pseudomonadota</taxon>
        <taxon>Betaproteobacteria</taxon>
        <taxon>Rhodocyclales</taxon>
        <taxon>Zoogloeaceae</taxon>
        <taxon>Thauera</taxon>
    </lineage>
</organism>
<dbReference type="EMBL" id="JACYTO010000002">
    <property type="protein sequence ID" value="MBD8504414.1"/>
    <property type="molecule type" value="Genomic_DNA"/>
</dbReference>
<gene>
    <name evidence="9" type="ORF">IFO67_16105</name>
</gene>
<dbReference type="SUPFAM" id="SSF51905">
    <property type="entry name" value="FAD/NAD(P)-binding domain"/>
    <property type="match status" value="1"/>
</dbReference>
<evidence type="ECO:0000256" key="4">
    <source>
        <dbReference type="ARBA" id="ARBA00022630"/>
    </source>
</evidence>